<accession>A0A2Z2KDJ5</accession>
<reference evidence="1 2" key="1">
    <citation type="submission" date="2017-06" db="EMBL/GenBank/DDBJ databases">
        <title>Complete genome sequence of Paenibacillus donghaensis KCTC 13049T isolated from East Sea sediment, South Korea.</title>
        <authorList>
            <person name="Jung B.K."/>
            <person name="Hong S.-J."/>
            <person name="Shin J.-H."/>
        </authorList>
    </citation>
    <scope>NUCLEOTIDE SEQUENCE [LARGE SCALE GENOMIC DNA]</scope>
    <source>
        <strain evidence="1 2">KCTC 13049</strain>
    </source>
</reference>
<dbReference type="Gene3D" id="1.10.357.10">
    <property type="entry name" value="Tetracycline Repressor, domain 2"/>
    <property type="match status" value="1"/>
</dbReference>
<evidence type="ECO:0000313" key="1">
    <source>
        <dbReference type="EMBL" id="ASA24796.1"/>
    </source>
</evidence>
<gene>
    <name evidence="1" type="ORF">B9T62_30980</name>
</gene>
<proteinExistence type="predicted"/>
<dbReference type="OrthoDB" id="166040at2"/>
<evidence type="ECO:0000313" key="2">
    <source>
        <dbReference type="Proteomes" id="UP000249890"/>
    </source>
</evidence>
<dbReference type="KEGG" id="pdh:B9T62_30980"/>
<dbReference type="AlphaFoldDB" id="A0A2Z2KDJ5"/>
<dbReference type="RefSeq" id="WP_087918764.1">
    <property type="nucleotide sequence ID" value="NZ_CP021780.1"/>
</dbReference>
<name>A0A2Z2KDJ5_9BACL</name>
<protein>
    <submittedName>
        <fullName evidence="1">Uncharacterized protein</fullName>
    </submittedName>
</protein>
<dbReference type="SUPFAM" id="SSF48498">
    <property type="entry name" value="Tetracyclin repressor-like, C-terminal domain"/>
    <property type="match status" value="1"/>
</dbReference>
<keyword evidence="2" id="KW-1185">Reference proteome</keyword>
<sequence length="90" mass="10245">MVFFETTIINIQTNGVRLIKSKQSIFQTLANEVAKEALQAAELEGDWKEQLYHCTGSIRSALSKYPCSSQLLMRTLPSDEVWIPVQRKKS</sequence>
<dbReference type="Proteomes" id="UP000249890">
    <property type="component" value="Chromosome"/>
</dbReference>
<dbReference type="EMBL" id="CP021780">
    <property type="protein sequence ID" value="ASA24796.1"/>
    <property type="molecule type" value="Genomic_DNA"/>
</dbReference>
<organism evidence="1 2">
    <name type="scientific">Paenibacillus donghaensis</name>
    <dbReference type="NCBI Taxonomy" id="414771"/>
    <lineage>
        <taxon>Bacteria</taxon>
        <taxon>Bacillati</taxon>
        <taxon>Bacillota</taxon>
        <taxon>Bacilli</taxon>
        <taxon>Bacillales</taxon>
        <taxon>Paenibacillaceae</taxon>
        <taxon>Paenibacillus</taxon>
    </lineage>
</organism>
<dbReference type="InterPro" id="IPR036271">
    <property type="entry name" value="Tet_transcr_reg_TetR-rel_C_sf"/>
</dbReference>